<organism evidence="4 5">
    <name type="scientific">Kocuria subflava</name>
    <dbReference type="NCBI Taxonomy" id="1736139"/>
    <lineage>
        <taxon>Bacteria</taxon>
        <taxon>Bacillati</taxon>
        <taxon>Actinomycetota</taxon>
        <taxon>Actinomycetes</taxon>
        <taxon>Micrococcales</taxon>
        <taxon>Micrococcaceae</taxon>
        <taxon>Kocuria</taxon>
    </lineage>
</organism>
<evidence type="ECO:0000313" key="4">
    <source>
        <dbReference type="EMBL" id="NKE09606.1"/>
    </source>
</evidence>
<dbReference type="Proteomes" id="UP000521379">
    <property type="component" value="Unassembled WGS sequence"/>
</dbReference>
<dbReference type="SUPFAM" id="SSF51735">
    <property type="entry name" value="NAD(P)-binding Rossmann-fold domains"/>
    <property type="match status" value="1"/>
</dbReference>
<dbReference type="GO" id="GO:0016616">
    <property type="term" value="F:oxidoreductase activity, acting on the CH-OH group of donors, NAD or NADP as acceptor"/>
    <property type="evidence" value="ECO:0007669"/>
    <property type="project" value="UniProtKB-ARBA"/>
</dbReference>
<dbReference type="PANTHER" id="PTHR42901:SF1">
    <property type="entry name" value="ALCOHOL DEHYDROGENASE"/>
    <property type="match status" value="1"/>
</dbReference>
<accession>A0A846U7M4</accession>
<comment type="similarity">
    <text evidence="1 3">Belongs to the short-chain dehydrogenases/reductases (SDR) family.</text>
</comment>
<proteinExistence type="inferred from homology"/>
<comment type="caution">
    <text evidence="4">The sequence shown here is derived from an EMBL/GenBank/DDBJ whole genome shotgun (WGS) entry which is preliminary data.</text>
</comment>
<keyword evidence="5" id="KW-1185">Reference proteome</keyword>
<dbReference type="RefSeq" id="WP_119932756.1">
    <property type="nucleotide sequence ID" value="NZ_JAAVUN010000010.1"/>
</dbReference>
<dbReference type="AlphaFoldDB" id="A0A846U7M4"/>
<dbReference type="FunFam" id="3.40.50.720:FF:000047">
    <property type="entry name" value="NADP-dependent L-serine/L-allo-threonine dehydrogenase"/>
    <property type="match status" value="1"/>
</dbReference>
<dbReference type="Gene3D" id="3.40.50.720">
    <property type="entry name" value="NAD(P)-binding Rossmann-like Domain"/>
    <property type="match status" value="1"/>
</dbReference>
<dbReference type="PRINTS" id="PR00081">
    <property type="entry name" value="GDHRDH"/>
</dbReference>
<evidence type="ECO:0000313" key="5">
    <source>
        <dbReference type="Proteomes" id="UP000521379"/>
    </source>
</evidence>
<dbReference type="PRINTS" id="PR00080">
    <property type="entry name" value="SDRFAMILY"/>
</dbReference>
<dbReference type="PANTHER" id="PTHR42901">
    <property type="entry name" value="ALCOHOL DEHYDROGENASE"/>
    <property type="match status" value="1"/>
</dbReference>
<gene>
    <name evidence="4" type="ORF">GTW58_06565</name>
</gene>
<dbReference type="InterPro" id="IPR036291">
    <property type="entry name" value="NAD(P)-bd_dom_sf"/>
</dbReference>
<evidence type="ECO:0000256" key="2">
    <source>
        <dbReference type="ARBA" id="ARBA00023002"/>
    </source>
</evidence>
<dbReference type="Pfam" id="PF00106">
    <property type="entry name" value="adh_short"/>
    <property type="match status" value="1"/>
</dbReference>
<name>A0A846U7M4_9MICC</name>
<sequence length="264" mass="28257">MTETTATGHTNNDHERHPVAVVTGASTGIGEATARKLRADGWTVYAVARRADRLEALAQETGVVPVATDVTDQGQVEALRDRVLSESGTLDALVNISGGARGTDPVGEAQDQDWEFMFQVNVMGTMRVVRAFLPALRQNGEGTILNLTSTAAEHAYEGGSGYNAAKSGERALTQALRLEEAEHNVRVIEVAPGMVHTPEFSLMRLGGDQSKANKVYAGVEKPLTSEDVADVCAYALNLPHHVNLDLITLRPVAQAAQHKVIRKG</sequence>
<keyword evidence="2" id="KW-0560">Oxidoreductase</keyword>
<dbReference type="InterPro" id="IPR002347">
    <property type="entry name" value="SDR_fam"/>
</dbReference>
<evidence type="ECO:0000256" key="1">
    <source>
        <dbReference type="ARBA" id="ARBA00006484"/>
    </source>
</evidence>
<evidence type="ECO:0000256" key="3">
    <source>
        <dbReference type="RuleBase" id="RU000363"/>
    </source>
</evidence>
<protein>
    <submittedName>
        <fullName evidence="4">SDR family oxidoreductase</fullName>
    </submittedName>
</protein>
<reference evidence="4 5" key="1">
    <citation type="submission" date="2020-02" db="EMBL/GenBank/DDBJ databases">
        <authorList>
            <person name="Sun Q."/>
        </authorList>
    </citation>
    <scope>NUCLEOTIDE SEQUENCE [LARGE SCALE GENOMIC DNA]</scope>
    <source>
        <strain evidence="4 5">YIM 13062</strain>
    </source>
</reference>
<dbReference type="EMBL" id="JAAVUN010000010">
    <property type="protein sequence ID" value="NKE09606.1"/>
    <property type="molecule type" value="Genomic_DNA"/>
</dbReference>